<comment type="caution">
    <text evidence="1">The sequence shown here is derived from an EMBL/GenBank/DDBJ whole genome shotgun (WGS) entry which is preliminary data.</text>
</comment>
<evidence type="ECO:0000313" key="1">
    <source>
        <dbReference type="EMBL" id="OHT15402.1"/>
    </source>
</evidence>
<keyword evidence="2" id="KW-1185">Reference proteome</keyword>
<organism evidence="1 2">
    <name type="scientific">Tritrichomonas foetus</name>
    <dbReference type="NCBI Taxonomy" id="1144522"/>
    <lineage>
        <taxon>Eukaryota</taxon>
        <taxon>Metamonada</taxon>
        <taxon>Parabasalia</taxon>
        <taxon>Tritrichomonadida</taxon>
        <taxon>Tritrichomonadidae</taxon>
        <taxon>Tritrichomonas</taxon>
    </lineage>
</organism>
<dbReference type="EMBL" id="MLAK01000229">
    <property type="protein sequence ID" value="OHT15402.1"/>
    <property type="molecule type" value="Genomic_DNA"/>
</dbReference>
<dbReference type="RefSeq" id="XP_068368538.1">
    <property type="nucleotide sequence ID" value="XM_068497647.1"/>
</dbReference>
<name>A0A1J4KW80_9EUKA</name>
<sequence>MFVQCLTNLLLTEYHIFPNITTEHFENFGKLNRFLQVHSHIGDIPNVDTYIPIVIDAITQLGAWSNIPFINSSIQSGSPFMHSINKNRKLYQQLENNSIYLKDEEIVLTNNDPKRFLMTHISPFVGVFIMRNKKEKAAMMKITKDDLCFGPKVLIEKIGKVVENFNPGETITSFYAGGNYLKQALIKSGIEYYVKNCVYYNNKFDENETALLGFDSMNGFVFAISNVKMANGSSEIPFASLMD</sequence>
<proteinExistence type="predicted"/>
<dbReference type="Proteomes" id="UP000179807">
    <property type="component" value="Unassembled WGS sequence"/>
</dbReference>
<dbReference type="GeneID" id="94832351"/>
<gene>
    <name evidence="1" type="ORF">TRFO_14170</name>
</gene>
<dbReference type="VEuPathDB" id="TrichDB:TRFO_14170"/>
<dbReference type="AlphaFoldDB" id="A0A1J4KW80"/>
<accession>A0A1J4KW80</accession>
<reference evidence="1" key="1">
    <citation type="submission" date="2016-10" db="EMBL/GenBank/DDBJ databases">
        <authorList>
            <person name="Benchimol M."/>
            <person name="Almeida L.G."/>
            <person name="Vasconcelos A.T."/>
            <person name="Perreira-Neves A."/>
            <person name="Rosa I.A."/>
            <person name="Tasca T."/>
            <person name="Bogo M.R."/>
            <person name="de Souza W."/>
        </authorList>
    </citation>
    <scope>NUCLEOTIDE SEQUENCE [LARGE SCALE GENOMIC DNA]</scope>
    <source>
        <strain evidence="1">K</strain>
    </source>
</reference>
<protein>
    <submittedName>
        <fullName evidence="1">Uncharacterized protein</fullName>
    </submittedName>
</protein>
<evidence type="ECO:0000313" key="2">
    <source>
        <dbReference type="Proteomes" id="UP000179807"/>
    </source>
</evidence>